<sequence length="100" mass="11440">MTYSMHFQYLADDAKRPSDMKLSDALIKFTEAPVVPRIGDLVDLIEINPVPGVHRTFQVLMVRHQLLRDIDDSSKLHSHQIFVLVGDPKVGDDRLLDMKE</sequence>
<dbReference type="Proteomes" id="UP000648914">
    <property type="component" value="Unassembled WGS sequence"/>
</dbReference>
<evidence type="ECO:0000313" key="1">
    <source>
        <dbReference type="EMBL" id="MBI6563291.1"/>
    </source>
</evidence>
<protein>
    <submittedName>
        <fullName evidence="1">Uncharacterized protein</fullName>
    </submittedName>
</protein>
<reference evidence="1 2" key="1">
    <citation type="submission" date="2020-12" db="EMBL/GenBank/DDBJ databases">
        <title>Comparative genomic insights into the epidemiology and virulence of plant pathogenic Pseudomonads from Turkey.</title>
        <authorList>
            <person name="Dillon M."/>
            <person name="Ruiz-Bedoya T."/>
            <person name="Bendalovic-Torma C."/>
            <person name="Guttman K.M."/>
            <person name="Kwak H."/>
            <person name="Middleton M.A."/>
            <person name="Wang P.W."/>
            <person name="Horuz S."/>
            <person name="Aysan Y."/>
            <person name="Guttman D.S."/>
        </authorList>
    </citation>
    <scope>NUCLEOTIDE SEQUENCE [LARGE SCALE GENOMIC DNA]</scope>
    <source>
        <strain evidence="1 2">S5_IA_2b</strain>
    </source>
</reference>
<accession>A0ABS0UDI8</accession>
<proteinExistence type="predicted"/>
<evidence type="ECO:0000313" key="2">
    <source>
        <dbReference type="Proteomes" id="UP000648914"/>
    </source>
</evidence>
<keyword evidence="2" id="KW-1185">Reference proteome</keyword>
<comment type="caution">
    <text evidence="1">The sequence shown here is derived from an EMBL/GenBank/DDBJ whole genome shotgun (WGS) entry which is preliminary data.</text>
</comment>
<organism evidence="1 2">
    <name type="scientific">Pseudomonas synxantha</name>
    <dbReference type="NCBI Taxonomy" id="47883"/>
    <lineage>
        <taxon>Bacteria</taxon>
        <taxon>Pseudomonadati</taxon>
        <taxon>Pseudomonadota</taxon>
        <taxon>Gammaproteobacteria</taxon>
        <taxon>Pseudomonadales</taxon>
        <taxon>Pseudomonadaceae</taxon>
        <taxon>Pseudomonas</taxon>
    </lineage>
</organism>
<dbReference type="EMBL" id="JAEILG010000007">
    <property type="protein sequence ID" value="MBI6563291.1"/>
    <property type="molecule type" value="Genomic_DNA"/>
</dbReference>
<dbReference type="RefSeq" id="WP_070414714.1">
    <property type="nucleotide sequence ID" value="NZ_JAEIKU010000048.1"/>
</dbReference>
<gene>
    <name evidence="1" type="ORF">YA0852_04055</name>
</gene>
<name>A0ABS0UDI8_9PSED</name>